<dbReference type="AlphaFoldDB" id="A0A0D3KFY7"/>
<evidence type="ECO:0000256" key="1">
    <source>
        <dbReference type="SAM" id="Coils"/>
    </source>
</evidence>
<dbReference type="PROSITE" id="PS51670">
    <property type="entry name" value="SHKT"/>
    <property type="match status" value="1"/>
</dbReference>
<dbReference type="Proteomes" id="UP000013827">
    <property type="component" value="Unassembled WGS sequence"/>
</dbReference>
<dbReference type="GeneID" id="17279943"/>
<name>A0A0D3KFY7_EMIH1</name>
<evidence type="ECO:0000313" key="5">
    <source>
        <dbReference type="Proteomes" id="UP000013827"/>
    </source>
</evidence>
<dbReference type="SUPFAM" id="SSF49468">
    <property type="entry name" value="VHL"/>
    <property type="match status" value="1"/>
</dbReference>
<dbReference type="RefSeq" id="XP_005787101.1">
    <property type="nucleotide sequence ID" value="XM_005787044.1"/>
</dbReference>
<dbReference type="HOGENOM" id="CLU_554844_0_0_1"/>
<dbReference type="EnsemblProtists" id="EOD34672">
    <property type="protein sequence ID" value="EOD34672"/>
    <property type="gene ID" value="EMIHUDRAFT_111209"/>
</dbReference>
<evidence type="ECO:0000259" key="3">
    <source>
        <dbReference type="PROSITE" id="PS51670"/>
    </source>
</evidence>
<reference evidence="5" key="1">
    <citation type="journal article" date="2013" name="Nature">
        <title>Pan genome of the phytoplankton Emiliania underpins its global distribution.</title>
        <authorList>
            <person name="Read B.A."/>
            <person name="Kegel J."/>
            <person name="Klute M.J."/>
            <person name="Kuo A."/>
            <person name="Lefebvre S.C."/>
            <person name="Maumus F."/>
            <person name="Mayer C."/>
            <person name="Miller J."/>
            <person name="Monier A."/>
            <person name="Salamov A."/>
            <person name="Young J."/>
            <person name="Aguilar M."/>
            <person name="Claverie J.M."/>
            <person name="Frickenhaus S."/>
            <person name="Gonzalez K."/>
            <person name="Herman E.K."/>
            <person name="Lin Y.C."/>
            <person name="Napier J."/>
            <person name="Ogata H."/>
            <person name="Sarno A.F."/>
            <person name="Shmutz J."/>
            <person name="Schroeder D."/>
            <person name="de Vargas C."/>
            <person name="Verret F."/>
            <person name="von Dassow P."/>
            <person name="Valentin K."/>
            <person name="Van de Peer Y."/>
            <person name="Wheeler G."/>
            <person name="Dacks J.B."/>
            <person name="Delwiche C.F."/>
            <person name="Dyhrman S.T."/>
            <person name="Glockner G."/>
            <person name="John U."/>
            <person name="Richards T."/>
            <person name="Worden A.Z."/>
            <person name="Zhang X."/>
            <person name="Grigoriev I.V."/>
            <person name="Allen A.E."/>
            <person name="Bidle K."/>
            <person name="Borodovsky M."/>
            <person name="Bowler C."/>
            <person name="Brownlee C."/>
            <person name="Cock J.M."/>
            <person name="Elias M."/>
            <person name="Gladyshev V.N."/>
            <person name="Groth M."/>
            <person name="Guda C."/>
            <person name="Hadaegh A."/>
            <person name="Iglesias-Rodriguez M.D."/>
            <person name="Jenkins J."/>
            <person name="Jones B.M."/>
            <person name="Lawson T."/>
            <person name="Leese F."/>
            <person name="Lindquist E."/>
            <person name="Lobanov A."/>
            <person name="Lomsadze A."/>
            <person name="Malik S.B."/>
            <person name="Marsh M.E."/>
            <person name="Mackinder L."/>
            <person name="Mock T."/>
            <person name="Mueller-Roeber B."/>
            <person name="Pagarete A."/>
            <person name="Parker M."/>
            <person name="Probert I."/>
            <person name="Quesneville H."/>
            <person name="Raines C."/>
            <person name="Rensing S.A."/>
            <person name="Riano-Pachon D.M."/>
            <person name="Richier S."/>
            <person name="Rokitta S."/>
            <person name="Shiraiwa Y."/>
            <person name="Soanes D.M."/>
            <person name="van der Giezen M."/>
            <person name="Wahlund T.M."/>
            <person name="Williams B."/>
            <person name="Wilson W."/>
            <person name="Wolfe G."/>
            <person name="Wurch L.L."/>
        </authorList>
    </citation>
    <scope>NUCLEOTIDE SEQUENCE</scope>
</reference>
<protein>
    <recommendedName>
        <fullName evidence="3">ShKT domain-containing protein</fullName>
    </recommendedName>
</protein>
<dbReference type="PaxDb" id="2903-EOD34672"/>
<accession>A0A0D3KFY7</accession>
<reference evidence="4" key="2">
    <citation type="submission" date="2024-10" db="UniProtKB">
        <authorList>
            <consortium name="EnsemblProtists"/>
        </authorList>
    </citation>
    <scope>IDENTIFICATION</scope>
</reference>
<dbReference type="InterPro" id="IPR036208">
    <property type="entry name" value="VHL_sf"/>
</dbReference>
<dbReference type="Gene3D" id="2.60.40.780">
    <property type="entry name" value="von Hippel-Lindau disease tumour suppressor, beta domain"/>
    <property type="match status" value="1"/>
</dbReference>
<sequence length="510" mass="54336">MLTLAVAPLATPSESDCAAWAASGECAANHEYMRSNCKSACDWNECLERSVECEAAPHTLSVVCPGLCSSSDAITSLPLPCDADQARCDSRKFQLEASGGRKLKACVRWAESEECDKNAEYMLSACPLACAERSAAKCARWAAAGECETNGAWMRHGPCARACDASIGRVACDAAACASIHSDHGCALQSSGNGTVRRRRVNPPGYNETVELSVRNDGAATLQLFYAAEDGTETGYGVVPPGARLGQGTVVTHDWRLRRDLDLLRRRASTRAPSCSLLLGSRSGLPRTVGMARAVSVGATIQECSPLVILAHVGSHHLRLGTLVPRGYRHEGSSELLVRQVWPGDLVTVVLDPPPSETSAGGEKVSPAGSEPPLEDRSAMSELPQGRVVLQHLATDLVVEECAAPVQSLERRRQRLQENNQQLRSHLQRLQRLDESARKADNSSKAAGLATDLPAVLLDEYSAGTAEASALLGALEASKQAHANADASARRVVERAHTQGPVDTRFLHAV</sequence>
<dbReference type="KEGG" id="ehx:EMIHUDRAFT_111209"/>
<evidence type="ECO:0000313" key="4">
    <source>
        <dbReference type="EnsemblProtists" id="EOD34672"/>
    </source>
</evidence>
<proteinExistence type="predicted"/>
<keyword evidence="1" id="KW-0175">Coiled coil</keyword>
<dbReference type="InterPro" id="IPR037140">
    <property type="entry name" value="VHL_beta_dom_sf"/>
</dbReference>
<evidence type="ECO:0000256" key="2">
    <source>
        <dbReference type="SAM" id="MobiDB-lite"/>
    </source>
</evidence>
<organism evidence="4 5">
    <name type="scientific">Emiliania huxleyi (strain CCMP1516)</name>
    <dbReference type="NCBI Taxonomy" id="280463"/>
    <lineage>
        <taxon>Eukaryota</taxon>
        <taxon>Haptista</taxon>
        <taxon>Haptophyta</taxon>
        <taxon>Prymnesiophyceae</taxon>
        <taxon>Isochrysidales</taxon>
        <taxon>Noelaerhabdaceae</taxon>
        <taxon>Emiliania</taxon>
    </lineage>
</organism>
<feature type="domain" description="ShKT" evidence="3">
    <location>
        <begin position="11"/>
        <end position="46"/>
    </location>
</feature>
<keyword evidence="5" id="KW-1185">Reference proteome</keyword>
<feature type="coiled-coil region" evidence="1">
    <location>
        <begin position="406"/>
        <end position="436"/>
    </location>
</feature>
<feature type="region of interest" description="Disordered" evidence="2">
    <location>
        <begin position="352"/>
        <end position="378"/>
    </location>
</feature>
<dbReference type="InterPro" id="IPR003582">
    <property type="entry name" value="ShKT_dom"/>
</dbReference>
<dbReference type="Pfam" id="PF01549">
    <property type="entry name" value="ShK"/>
    <property type="match status" value="3"/>
</dbReference>